<evidence type="ECO:0000256" key="4">
    <source>
        <dbReference type="ARBA" id="ARBA00022833"/>
    </source>
</evidence>
<gene>
    <name evidence="8" type="primary">radC</name>
    <name evidence="8" type="ORF">GCM10023143_08390</name>
</gene>
<evidence type="ECO:0000256" key="2">
    <source>
        <dbReference type="ARBA" id="ARBA00022723"/>
    </source>
</evidence>
<dbReference type="Pfam" id="PF20582">
    <property type="entry name" value="UPF0758_N"/>
    <property type="match status" value="1"/>
</dbReference>
<dbReference type="PANTHER" id="PTHR30471">
    <property type="entry name" value="DNA REPAIR PROTEIN RADC"/>
    <property type="match status" value="1"/>
</dbReference>
<dbReference type="InterPro" id="IPR020891">
    <property type="entry name" value="UPF0758_CS"/>
</dbReference>
<evidence type="ECO:0000256" key="1">
    <source>
        <dbReference type="ARBA" id="ARBA00022670"/>
    </source>
</evidence>
<proteinExistence type="inferred from homology"/>
<evidence type="ECO:0000256" key="6">
    <source>
        <dbReference type="RuleBase" id="RU003797"/>
    </source>
</evidence>
<dbReference type="EMBL" id="BAABFN010000001">
    <property type="protein sequence ID" value="GAA4304204.1"/>
    <property type="molecule type" value="Genomic_DNA"/>
</dbReference>
<dbReference type="CDD" id="cd08071">
    <property type="entry name" value="MPN_DUF2466"/>
    <property type="match status" value="1"/>
</dbReference>
<evidence type="ECO:0000313" key="8">
    <source>
        <dbReference type="EMBL" id="GAA4304204.1"/>
    </source>
</evidence>
<dbReference type="InterPro" id="IPR025657">
    <property type="entry name" value="RadC_JAB"/>
</dbReference>
<protein>
    <submittedName>
        <fullName evidence="8">DNA repair protein RadC</fullName>
    </submittedName>
</protein>
<sequence>MAEDILQPPAIKPLSGIKTWAKDDRPREKMLLKGPQALSNAELLAILINSGNRGKSALDLARELLADVEQQLVLLGRIPVKDFMKKKGIGSAKAITIAAALELGRRRQAGSLLDKPVIRTSRDAAAMLQPLLADLKHEVFAVLFLSRSNRVGHFEVLSNGGTTSTVVDTKIVLRKTLEHDAVSILLAHNHPSGSLQPSGADHHLTKKIASAAALLDIKVLDHIIVSHSGFFSFADEGLL</sequence>
<keyword evidence="2" id="KW-0479">Metal-binding</keyword>
<dbReference type="RefSeq" id="WP_344975840.1">
    <property type="nucleotide sequence ID" value="NZ_BAABFN010000001.1"/>
</dbReference>
<dbReference type="PROSITE" id="PS01302">
    <property type="entry name" value="UPF0758"/>
    <property type="match status" value="1"/>
</dbReference>
<comment type="caution">
    <text evidence="8">The sequence shown here is derived from an EMBL/GenBank/DDBJ whole genome shotgun (WGS) entry which is preliminary data.</text>
</comment>
<evidence type="ECO:0000313" key="9">
    <source>
        <dbReference type="Proteomes" id="UP001501207"/>
    </source>
</evidence>
<keyword evidence="4" id="KW-0862">Zinc</keyword>
<keyword evidence="3" id="KW-0378">Hydrolase</keyword>
<feature type="domain" description="MPN" evidence="7">
    <location>
        <begin position="117"/>
        <end position="239"/>
    </location>
</feature>
<dbReference type="SUPFAM" id="SSF102712">
    <property type="entry name" value="JAB1/MPN domain"/>
    <property type="match status" value="1"/>
</dbReference>
<accession>A0ABP8FHY8</accession>
<dbReference type="Pfam" id="PF04002">
    <property type="entry name" value="RadC"/>
    <property type="match status" value="1"/>
</dbReference>
<keyword evidence="1" id="KW-0645">Protease</keyword>
<dbReference type="PROSITE" id="PS50249">
    <property type="entry name" value="MPN"/>
    <property type="match status" value="1"/>
</dbReference>
<evidence type="ECO:0000256" key="3">
    <source>
        <dbReference type="ARBA" id="ARBA00022801"/>
    </source>
</evidence>
<name>A0ABP8FHY8_9BACT</name>
<dbReference type="Proteomes" id="UP001501207">
    <property type="component" value="Unassembled WGS sequence"/>
</dbReference>
<dbReference type="Gene3D" id="3.40.140.10">
    <property type="entry name" value="Cytidine Deaminase, domain 2"/>
    <property type="match status" value="1"/>
</dbReference>
<keyword evidence="5" id="KW-0482">Metalloprotease</keyword>
<dbReference type="NCBIfam" id="NF000642">
    <property type="entry name" value="PRK00024.1"/>
    <property type="match status" value="1"/>
</dbReference>
<keyword evidence="9" id="KW-1185">Reference proteome</keyword>
<dbReference type="InterPro" id="IPR046778">
    <property type="entry name" value="UPF0758_N"/>
</dbReference>
<dbReference type="InterPro" id="IPR037518">
    <property type="entry name" value="MPN"/>
</dbReference>
<evidence type="ECO:0000259" key="7">
    <source>
        <dbReference type="PROSITE" id="PS50249"/>
    </source>
</evidence>
<comment type="similarity">
    <text evidence="6">Belongs to the UPF0758 family.</text>
</comment>
<evidence type="ECO:0000256" key="5">
    <source>
        <dbReference type="ARBA" id="ARBA00023049"/>
    </source>
</evidence>
<dbReference type="InterPro" id="IPR001405">
    <property type="entry name" value="UPF0758"/>
</dbReference>
<dbReference type="NCBIfam" id="TIGR00608">
    <property type="entry name" value="radc"/>
    <property type="match status" value="1"/>
</dbReference>
<dbReference type="PANTHER" id="PTHR30471:SF3">
    <property type="entry name" value="UPF0758 PROTEIN YEES-RELATED"/>
    <property type="match status" value="1"/>
</dbReference>
<organism evidence="8 9">
    <name type="scientific">Compostibacter hankyongensis</name>
    <dbReference type="NCBI Taxonomy" id="1007089"/>
    <lineage>
        <taxon>Bacteria</taxon>
        <taxon>Pseudomonadati</taxon>
        <taxon>Bacteroidota</taxon>
        <taxon>Chitinophagia</taxon>
        <taxon>Chitinophagales</taxon>
        <taxon>Chitinophagaceae</taxon>
        <taxon>Compostibacter</taxon>
    </lineage>
</organism>
<reference evidence="9" key="1">
    <citation type="journal article" date="2019" name="Int. J. Syst. Evol. Microbiol.">
        <title>The Global Catalogue of Microorganisms (GCM) 10K type strain sequencing project: providing services to taxonomists for standard genome sequencing and annotation.</title>
        <authorList>
            <consortium name="The Broad Institute Genomics Platform"/>
            <consortium name="The Broad Institute Genome Sequencing Center for Infectious Disease"/>
            <person name="Wu L."/>
            <person name="Ma J."/>
        </authorList>
    </citation>
    <scope>NUCLEOTIDE SEQUENCE [LARGE SCALE GENOMIC DNA]</scope>
    <source>
        <strain evidence="9">JCM 17664</strain>
    </source>
</reference>